<evidence type="ECO:0000313" key="3">
    <source>
        <dbReference type="Proteomes" id="UP000612282"/>
    </source>
</evidence>
<evidence type="ECO:0000256" key="1">
    <source>
        <dbReference type="SAM" id="MobiDB-lite"/>
    </source>
</evidence>
<feature type="compositionally biased region" description="Basic and acidic residues" evidence="1">
    <location>
        <begin position="49"/>
        <end position="58"/>
    </location>
</feature>
<gene>
    <name evidence="2" type="ORF">Aco03nite_080960</name>
</gene>
<accession>A0ABQ3XMP6</accession>
<organism evidence="2 3">
    <name type="scientific">Actinoplanes couchii</name>
    <dbReference type="NCBI Taxonomy" id="403638"/>
    <lineage>
        <taxon>Bacteria</taxon>
        <taxon>Bacillati</taxon>
        <taxon>Actinomycetota</taxon>
        <taxon>Actinomycetes</taxon>
        <taxon>Micromonosporales</taxon>
        <taxon>Micromonosporaceae</taxon>
        <taxon>Actinoplanes</taxon>
    </lineage>
</organism>
<protein>
    <submittedName>
        <fullName evidence="2">Uncharacterized protein</fullName>
    </submittedName>
</protein>
<comment type="caution">
    <text evidence="2">The sequence shown here is derived from an EMBL/GenBank/DDBJ whole genome shotgun (WGS) entry which is preliminary data.</text>
</comment>
<proteinExistence type="predicted"/>
<keyword evidence="3" id="KW-1185">Reference proteome</keyword>
<dbReference type="EMBL" id="BOMG01000100">
    <property type="protein sequence ID" value="GID59692.1"/>
    <property type="molecule type" value="Genomic_DNA"/>
</dbReference>
<name>A0ABQ3XMP6_9ACTN</name>
<feature type="compositionally biased region" description="Gly residues" evidence="1">
    <location>
        <begin position="66"/>
        <end position="75"/>
    </location>
</feature>
<evidence type="ECO:0000313" key="2">
    <source>
        <dbReference type="EMBL" id="GID59692.1"/>
    </source>
</evidence>
<sequence length="75" mass="8178">MATAGKPAASSIRAEPTSQALGMRKIPAECKSRKPMTPPSHTRRRRGLGHNERMDERKITRRRGGTDGIPGGRGE</sequence>
<reference evidence="2 3" key="1">
    <citation type="submission" date="2021-01" db="EMBL/GenBank/DDBJ databases">
        <title>Whole genome shotgun sequence of Actinoplanes couchii NBRC 106145.</title>
        <authorList>
            <person name="Komaki H."/>
            <person name="Tamura T."/>
        </authorList>
    </citation>
    <scope>NUCLEOTIDE SEQUENCE [LARGE SCALE GENOMIC DNA]</scope>
    <source>
        <strain evidence="2 3">NBRC 106145</strain>
    </source>
</reference>
<dbReference type="Proteomes" id="UP000612282">
    <property type="component" value="Unassembled WGS sequence"/>
</dbReference>
<feature type="region of interest" description="Disordered" evidence="1">
    <location>
        <begin position="1"/>
        <end position="75"/>
    </location>
</feature>